<gene>
    <name evidence="2" type="ORF">UR21_C0003G0047</name>
</gene>
<evidence type="ECO:0000313" key="3">
    <source>
        <dbReference type="Proteomes" id="UP000034803"/>
    </source>
</evidence>
<keyword evidence="1" id="KW-0812">Transmembrane</keyword>
<proteinExistence type="predicted"/>
<dbReference type="Pfam" id="PF18895">
    <property type="entry name" value="T4SS_pilin"/>
    <property type="match status" value="1"/>
</dbReference>
<comment type="caution">
    <text evidence="2">The sequence shown here is derived from an EMBL/GenBank/DDBJ whole genome shotgun (WGS) entry which is preliminary data.</text>
</comment>
<reference evidence="2 3" key="1">
    <citation type="journal article" date="2015" name="Nature">
        <title>rRNA introns, odd ribosomes, and small enigmatic genomes across a large radiation of phyla.</title>
        <authorList>
            <person name="Brown C.T."/>
            <person name="Hug L.A."/>
            <person name="Thomas B.C."/>
            <person name="Sharon I."/>
            <person name="Castelle C.J."/>
            <person name="Singh A."/>
            <person name="Wilkins M.J."/>
            <person name="Williams K.H."/>
            <person name="Banfield J.F."/>
        </authorList>
    </citation>
    <scope>NUCLEOTIDE SEQUENCE [LARGE SCALE GENOMIC DNA]</scope>
</reference>
<evidence type="ECO:0000256" key="1">
    <source>
        <dbReference type="SAM" id="Phobius"/>
    </source>
</evidence>
<organism evidence="2 3">
    <name type="scientific">Candidatus Woesebacteria bacterium GW2011_GWC2_31_9</name>
    <dbReference type="NCBI Taxonomy" id="1618586"/>
    <lineage>
        <taxon>Bacteria</taxon>
        <taxon>Candidatus Woeseibacteriota</taxon>
    </lineage>
</organism>
<dbReference type="EMBL" id="LBOI01000003">
    <property type="protein sequence ID" value="KKP32014.1"/>
    <property type="molecule type" value="Genomic_DNA"/>
</dbReference>
<evidence type="ECO:0000313" key="2">
    <source>
        <dbReference type="EMBL" id="KKP32014.1"/>
    </source>
</evidence>
<feature type="transmembrane region" description="Helical" evidence="1">
    <location>
        <begin position="58"/>
        <end position="79"/>
    </location>
</feature>
<keyword evidence="1" id="KW-1133">Transmembrane helix</keyword>
<accession>A0A0F9YKH7</accession>
<sequence>MGPAPATLSNLEGIFENVVTSLLALGGIVLFIMFLSGGFKYLTSGGDPKAVEGAKKTLTTAIGGLIMLAGSFLILKIIANFTGTDSITTFKIIRP</sequence>
<protein>
    <recommendedName>
        <fullName evidence="4">Integral membrane protein</fullName>
    </recommendedName>
</protein>
<evidence type="ECO:0008006" key="4">
    <source>
        <dbReference type="Google" id="ProtNLM"/>
    </source>
</evidence>
<feature type="transmembrane region" description="Helical" evidence="1">
    <location>
        <begin position="18"/>
        <end position="37"/>
    </location>
</feature>
<name>A0A0F9YKH7_9BACT</name>
<dbReference type="Proteomes" id="UP000034803">
    <property type="component" value="Unassembled WGS sequence"/>
</dbReference>
<dbReference type="AlphaFoldDB" id="A0A0F9YKH7"/>
<dbReference type="InterPro" id="IPR043993">
    <property type="entry name" value="T4SS_pilin"/>
</dbReference>
<keyword evidence="1" id="KW-0472">Membrane</keyword>